<dbReference type="SUPFAM" id="SSF52172">
    <property type="entry name" value="CheY-like"/>
    <property type="match status" value="1"/>
</dbReference>
<name>A0A7V7PPU4_9HYPH</name>
<dbReference type="PROSITE" id="PS50043">
    <property type="entry name" value="HTH_LUXR_2"/>
    <property type="match status" value="1"/>
</dbReference>
<dbReference type="InterPro" id="IPR000792">
    <property type="entry name" value="Tscrpt_reg_LuxR_C"/>
</dbReference>
<dbReference type="EMBL" id="VZDO01000007">
    <property type="protein sequence ID" value="KAB0680044.1"/>
    <property type="molecule type" value="Genomic_DNA"/>
</dbReference>
<dbReference type="SUPFAM" id="SSF46894">
    <property type="entry name" value="C-terminal effector domain of the bipartite response regulators"/>
    <property type="match status" value="1"/>
</dbReference>
<dbReference type="AlphaFoldDB" id="A0A7V7PPU4"/>
<dbReference type="InterPro" id="IPR011006">
    <property type="entry name" value="CheY-like_superfamily"/>
</dbReference>
<dbReference type="InterPro" id="IPR039420">
    <property type="entry name" value="WalR-like"/>
</dbReference>
<dbReference type="Proteomes" id="UP000432089">
    <property type="component" value="Unassembled WGS sequence"/>
</dbReference>
<feature type="modified residue" description="4-aspartylphosphate" evidence="3">
    <location>
        <position position="57"/>
    </location>
</feature>
<evidence type="ECO:0000256" key="3">
    <source>
        <dbReference type="PROSITE-ProRule" id="PRU00169"/>
    </source>
</evidence>
<dbReference type="InterPro" id="IPR058245">
    <property type="entry name" value="NreC/VraR/RcsB-like_REC"/>
</dbReference>
<evidence type="ECO:0000256" key="1">
    <source>
        <dbReference type="ARBA" id="ARBA00022553"/>
    </source>
</evidence>
<sequence length="216" mass="23101">MSEVRRIVLADDHPLFRAGVALSLAETGRYDVVAQVPDADGAVASVREAEPDLALIDLSMPGSGLDAVRRIAESAPTVRVVVLTASESDDDVLAALAAGAKGYVLKGVGSENLVDVLDAVMRGESYVPPTLAARILSAMRRPAPQAVRDDPLARLTDREDEILRLVADGLSNKEVGLRLDLQEKTVKHHMTSILGKLNVRNRTEAAVLLKDRPRSG</sequence>
<reference evidence="6 7" key="1">
    <citation type="submission" date="2019-09" db="EMBL/GenBank/DDBJ databases">
        <title>YIM 132180 draft genome.</title>
        <authorList>
            <person name="Zhang K."/>
        </authorList>
    </citation>
    <scope>NUCLEOTIDE SEQUENCE [LARGE SCALE GENOMIC DNA]</scope>
    <source>
        <strain evidence="6 7">YIM 132180</strain>
    </source>
</reference>
<organism evidence="6 7">
    <name type="scientific">Plantimonas leprariae</name>
    <dbReference type="NCBI Taxonomy" id="2615207"/>
    <lineage>
        <taxon>Bacteria</taxon>
        <taxon>Pseudomonadati</taxon>
        <taxon>Pseudomonadota</taxon>
        <taxon>Alphaproteobacteria</taxon>
        <taxon>Hyphomicrobiales</taxon>
        <taxon>Aurantimonadaceae</taxon>
        <taxon>Plantimonas</taxon>
    </lineage>
</organism>
<keyword evidence="7" id="KW-1185">Reference proteome</keyword>
<dbReference type="PROSITE" id="PS00622">
    <property type="entry name" value="HTH_LUXR_1"/>
    <property type="match status" value="1"/>
</dbReference>
<dbReference type="SMART" id="SM00421">
    <property type="entry name" value="HTH_LUXR"/>
    <property type="match status" value="1"/>
</dbReference>
<dbReference type="Pfam" id="PF00072">
    <property type="entry name" value="Response_reg"/>
    <property type="match status" value="1"/>
</dbReference>
<dbReference type="GO" id="GO:0003677">
    <property type="term" value="F:DNA binding"/>
    <property type="evidence" value="ECO:0007669"/>
    <property type="project" value="UniProtKB-KW"/>
</dbReference>
<dbReference type="PANTHER" id="PTHR43214">
    <property type="entry name" value="TWO-COMPONENT RESPONSE REGULATOR"/>
    <property type="match status" value="1"/>
</dbReference>
<dbReference type="InterPro" id="IPR016032">
    <property type="entry name" value="Sig_transdc_resp-reg_C-effctor"/>
</dbReference>
<keyword evidence="1 3" id="KW-0597">Phosphoprotein</keyword>
<accession>A0A7V7PPU4</accession>
<evidence type="ECO:0000259" key="4">
    <source>
        <dbReference type="PROSITE" id="PS50043"/>
    </source>
</evidence>
<feature type="domain" description="Response regulatory" evidence="5">
    <location>
        <begin position="6"/>
        <end position="121"/>
    </location>
</feature>
<feature type="domain" description="HTH luxR-type" evidence="4">
    <location>
        <begin position="148"/>
        <end position="213"/>
    </location>
</feature>
<dbReference type="InterPro" id="IPR001789">
    <property type="entry name" value="Sig_transdc_resp-reg_receiver"/>
</dbReference>
<dbReference type="RefSeq" id="WP_150969768.1">
    <property type="nucleotide sequence ID" value="NZ_VZDO01000007.1"/>
</dbReference>
<protein>
    <submittedName>
        <fullName evidence="6">Response regulator transcription factor</fullName>
    </submittedName>
</protein>
<evidence type="ECO:0000313" key="7">
    <source>
        <dbReference type="Proteomes" id="UP000432089"/>
    </source>
</evidence>
<proteinExistence type="predicted"/>
<evidence type="ECO:0000259" key="5">
    <source>
        <dbReference type="PROSITE" id="PS50110"/>
    </source>
</evidence>
<dbReference type="Pfam" id="PF00196">
    <property type="entry name" value="GerE"/>
    <property type="match status" value="1"/>
</dbReference>
<comment type="caution">
    <text evidence="6">The sequence shown here is derived from an EMBL/GenBank/DDBJ whole genome shotgun (WGS) entry which is preliminary data.</text>
</comment>
<evidence type="ECO:0000313" key="6">
    <source>
        <dbReference type="EMBL" id="KAB0680044.1"/>
    </source>
</evidence>
<dbReference type="CDD" id="cd06170">
    <property type="entry name" value="LuxR_C_like"/>
    <property type="match status" value="1"/>
</dbReference>
<dbReference type="GO" id="GO:0000160">
    <property type="term" value="P:phosphorelay signal transduction system"/>
    <property type="evidence" value="ECO:0007669"/>
    <property type="project" value="InterPro"/>
</dbReference>
<dbReference type="PRINTS" id="PR00038">
    <property type="entry name" value="HTHLUXR"/>
</dbReference>
<dbReference type="GO" id="GO:0006355">
    <property type="term" value="P:regulation of DNA-templated transcription"/>
    <property type="evidence" value="ECO:0007669"/>
    <property type="project" value="InterPro"/>
</dbReference>
<gene>
    <name evidence="6" type="ORF">F6X38_10780</name>
</gene>
<dbReference type="SMART" id="SM00448">
    <property type="entry name" value="REC"/>
    <property type="match status" value="1"/>
</dbReference>
<keyword evidence="2" id="KW-0238">DNA-binding</keyword>
<dbReference type="PROSITE" id="PS50110">
    <property type="entry name" value="RESPONSE_REGULATORY"/>
    <property type="match status" value="1"/>
</dbReference>
<evidence type="ECO:0000256" key="2">
    <source>
        <dbReference type="ARBA" id="ARBA00023125"/>
    </source>
</evidence>
<dbReference type="Gene3D" id="3.40.50.2300">
    <property type="match status" value="1"/>
</dbReference>
<dbReference type="CDD" id="cd17535">
    <property type="entry name" value="REC_NarL-like"/>
    <property type="match status" value="1"/>
</dbReference>